<name>A0A8S0WA63_9FIRM</name>
<organism evidence="1">
    <name type="scientific">Acididesulfobacillus acetoxydans</name>
    <dbReference type="NCBI Taxonomy" id="1561005"/>
    <lineage>
        <taxon>Bacteria</taxon>
        <taxon>Bacillati</taxon>
        <taxon>Bacillota</taxon>
        <taxon>Clostridia</taxon>
        <taxon>Eubacteriales</taxon>
        <taxon>Peptococcaceae</taxon>
        <taxon>Acididesulfobacillus</taxon>
    </lineage>
</organism>
<dbReference type="EMBL" id="LR746496">
    <property type="protein sequence ID" value="CAA7603179.1"/>
    <property type="molecule type" value="Genomic_DNA"/>
</dbReference>
<reference evidence="1" key="2">
    <citation type="submission" date="2020-01" db="EMBL/GenBank/DDBJ databases">
        <authorList>
            <person name="Hornung B."/>
        </authorList>
    </citation>
    <scope>NUCLEOTIDE SEQUENCE</scope>
    <source>
        <strain evidence="1">PacBioINE</strain>
    </source>
</reference>
<gene>
    <name evidence="2" type="ORF">DEACI_2059</name>
    <name evidence="1" type="ORF">DEACI_4002</name>
</gene>
<proteinExistence type="predicted"/>
<evidence type="ECO:0000313" key="3">
    <source>
        <dbReference type="Proteomes" id="UP001071230"/>
    </source>
</evidence>
<accession>A0A8S0WA63</accession>
<dbReference type="KEGG" id="aacx:DEACI_4002"/>
<dbReference type="Proteomes" id="UP000836597">
    <property type="component" value="Chromosome"/>
</dbReference>
<sequence>MKEESETVSAAVRLTEEILAVLKNLREISAAQQRLLTDGSRARGPEGAPGAKPGDFAALVAEREELLSRLRHKEGMLRQMLRTSPELNGRAEIQQGREKIEEELRRVIQSGHYVIEALACGQERVAVKLLEKIRVKKTLQSYRETQKANDLVRRIFGSHPHHVDAVR</sequence>
<dbReference type="AlphaFoldDB" id="A0A8S0WA63"/>
<evidence type="ECO:0000313" key="1">
    <source>
        <dbReference type="EMBL" id="CAA7603179.1"/>
    </source>
</evidence>
<reference evidence="2" key="1">
    <citation type="submission" date="2014-11" db="EMBL/GenBank/DDBJ databases">
        <authorList>
            <person name="Hornung B.V."/>
        </authorList>
    </citation>
    <scope>NUCLEOTIDE SEQUENCE</scope>
    <source>
        <strain evidence="2">INE</strain>
    </source>
</reference>
<keyword evidence="3" id="KW-1185">Reference proteome</keyword>
<dbReference type="Proteomes" id="UP001071230">
    <property type="component" value="Unassembled WGS sequence"/>
</dbReference>
<protein>
    <submittedName>
        <fullName evidence="1">Uncharacterized protein</fullName>
    </submittedName>
</protein>
<dbReference type="EMBL" id="CDGJ01000060">
    <property type="protein sequence ID" value="CEJ07593.1"/>
    <property type="molecule type" value="Genomic_DNA"/>
</dbReference>
<evidence type="ECO:0000313" key="2">
    <source>
        <dbReference type="EMBL" id="CEJ07593.1"/>
    </source>
</evidence>